<dbReference type="Gene3D" id="3.30.230.10">
    <property type="match status" value="1"/>
</dbReference>
<dbReference type="Pfam" id="PF18073">
    <property type="entry name" value="Zn_ribbon_LapB"/>
    <property type="match status" value="1"/>
</dbReference>
<dbReference type="InterPro" id="IPR014721">
    <property type="entry name" value="Ribsml_uS5_D2-typ_fold_subgr"/>
</dbReference>
<feature type="domain" description="RecA family profile 1" evidence="14">
    <location>
        <begin position="69"/>
        <end position="217"/>
    </location>
</feature>
<keyword evidence="1 11" id="KW-0479">Metal-binding</keyword>
<dbReference type="PANTHER" id="PTHR32472">
    <property type="entry name" value="DNA REPAIR PROTEIN RADA"/>
    <property type="match status" value="1"/>
</dbReference>
<keyword evidence="3 11" id="KW-0227">DNA damage</keyword>
<keyword evidence="10 11" id="KW-0234">DNA repair</keyword>
<keyword evidence="9 11" id="KW-0238">DNA-binding</keyword>
<evidence type="ECO:0000256" key="13">
    <source>
        <dbReference type="RuleBase" id="RU003555"/>
    </source>
</evidence>
<evidence type="ECO:0000313" key="15">
    <source>
        <dbReference type="EMBL" id="MBM6924048.1"/>
    </source>
</evidence>
<organism evidence="15 16">
    <name type="scientific">Hydrogenoanaerobacterium saccharovorans</name>
    <dbReference type="NCBI Taxonomy" id="474960"/>
    <lineage>
        <taxon>Bacteria</taxon>
        <taxon>Bacillati</taxon>
        <taxon>Bacillota</taxon>
        <taxon>Clostridia</taxon>
        <taxon>Eubacteriales</taxon>
        <taxon>Oscillospiraceae</taxon>
        <taxon>Hydrogenoanaerobacterium</taxon>
    </lineage>
</organism>
<gene>
    <name evidence="11 15" type="primary">radA</name>
    <name evidence="15" type="ORF">H9X81_10175</name>
</gene>
<comment type="caution">
    <text evidence="15">The sequence shown here is derived from an EMBL/GenBank/DDBJ whole genome shotgun (WGS) entry which is preliminary data.</text>
</comment>
<keyword evidence="16" id="KW-1185">Reference proteome</keyword>
<name>A0ABS2GQE6_9FIRM</name>
<evidence type="ECO:0000259" key="14">
    <source>
        <dbReference type="PROSITE" id="PS50162"/>
    </source>
</evidence>
<dbReference type="SMART" id="SM00382">
    <property type="entry name" value="AAA"/>
    <property type="match status" value="1"/>
</dbReference>
<evidence type="ECO:0000256" key="8">
    <source>
        <dbReference type="ARBA" id="ARBA00023016"/>
    </source>
</evidence>
<evidence type="ECO:0000256" key="5">
    <source>
        <dbReference type="ARBA" id="ARBA00022801"/>
    </source>
</evidence>
<dbReference type="InterPro" id="IPR027417">
    <property type="entry name" value="P-loop_NTPase"/>
</dbReference>
<sequence length="462" mass="50202">MAKSKTAYVCQNCGYESAKWYGKCPECGQWNTMEEQLKSPAPMGGKAAQAAPVVTNLEVSTIDAISSAEENRFHTDLSELDRVLGGGIVKGSVIMLSGEPGIGKSTLLLQICKFLCQGLRVLYISGEESARQIKLRAMRLGVESPNLFLATTTDIDHVVAAIDKVHPDIAIIDSIQTMSLSDLQSSPGSVTQVRECTQRLIYTAKSADIPIFIVGHVNKDGAIAGPKVLEHMVDCVLYFEGERHLAYRILRAVKNRYGSTNEIGVFEMTDRGLTEVANPSMMMLSGRPVNVSGTCVTCLMEGSRPILAEVQALVTKTAFGNPRRTATGFDFNRMALLLAVLEKRCGYFFGSLDAYINVVGGLRLDEPASDLSVALALVSNLTDRLIPDDLIAIGEIGLAGEVRAVNHIQNRVSEAYRLGFVCCMVPRHNLSQLNTEQMPDLEVIPVSSINEACKIIGRNKTE</sequence>
<keyword evidence="6 13" id="KW-0862">Zinc</keyword>
<protein>
    <recommendedName>
        <fullName evidence="11 12">DNA repair protein RadA</fullName>
    </recommendedName>
</protein>
<dbReference type="NCBIfam" id="TIGR00416">
    <property type="entry name" value="sms"/>
    <property type="match status" value="1"/>
</dbReference>
<dbReference type="RefSeq" id="WP_204721692.1">
    <property type="nucleotide sequence ID" value="NZ_JACSNR010000010.1"/>
</dbReference>
<dbReference type="PANTHER" id="PTHR32472:SF10">
    <property type="entry name" value="DNA REPAIR PROTEIN RADA-LIKE PROTEIN"/>
    <property type="match status" value="1"/>
</dbReference>
<dbReference type="EMBL" id="JACSNR010000010">
    <property type="protein sequence ID" value="MBM6924048.1"/>
    <property type="molecule type" value="Genomic_DNA"/>
</dbReference>
<dbReference type="SUPFAM" id="SSF54211">
    <property type="entry name" value="Ribosomal protein S5 domain 2-like"/>
    <property type="match status" value="1"/>
</dbReference>
<dbReference type="Gene3D" id="3.40.50.300">
    <property type="entry name" value="P-loop containing nucleotide triphosphate hydrolases"/>
    <property type="match status" value="1"/>
</dbReference>
<dbReference type="Pfam" id="PF05362">
    <property type="entry name" value="Lon_C"/>
    <property type="match status" value="1"/>
</dbReference>
<comment type="similarity">
    <text evidence="11 13">Belongs to the RecA family. RadA subfamily.</text>
</comment>
<feature type="binding site" evidence="11">
    <location>
        <begin position="98"/>
        <end position="105"/>
    </location>
    <ligand>
        <name>ATP</name>
        <dbReference type="ChEBI" id="CHEBI:30616"/>
    </ligand>
</feature>
<dbReference type="Proteomes" id="UP000724149">
    <property type="component" value="Unassembled WGS sequence"/>
</dbReference>
<dbReference type="InterPro" id="IPR008269">
    <property type="entry name" value="Lon_proteolytic"/>
</dbReference>
<keyword evidence="7 11" id="KW-0067">ATP-binding</keyword>
<comment type="function">
    <text evidence="13">DNA-dependent ATPase involved in processing of recombination intermediates, plays a role in repairing DNA breaks. Stimulates the branch migration of RecA-mediated strand transfer reactions, allowing the 3' invading strand to extend heteroduplex DNA faster. Binds ssDNA in the presence of ADP but not other nucleotides, has ATPase activity that is stimulated by ssDNA and various branched DNA structures, but inhibited by SSB. Does not have RecA's homology-searching function.</text>
</comment>
<proteinExistence type="inferred from homology"/>
<dbReference type="InterPro" id="IPR004504">
    <property type="entry name" value="DNA_repair_RadA"/>
</dbReference>
<comment type="domain">
    <text evidence="11">The middle region has homology to RecA with ATPase motifs including the RadA KNRFG motif, while the C-terminus is homologous to Lon protease.</text>
</comment>
<dbReference type="InterPro" id="IPR003593">
    <property type="entry name" value="AAA+_ATPase"/>
</dbReference>
<keyword evidence="5" id="KW-0378">Hydrolase</keyword>
<evidence type="ECO:0000256" key="11">
    <source>
        <dbReference type="HAMAP-Rule" id="MF_01498"/>
    </source>
</evidence>
<evidence type="ECO:0000256" key="2">
    <source>
        <dbReference type="ARBA" id="ARBA00022741"/>
    </source>
</evidence>
<dbReference type="SUPFAM" id="SSF52540">
    <property type="entry name" value="P-loop containing nucleoside triphosphate hydrolases"/>
    <property type="match status" value="1"/>
</dbReference>
<keyword evidence="2 11" id="KW-0547">Nucleotide-binding</keyword>
<accession>A0ABS2GQE6</accession>
<comment type="function">
    <text evidence="11">Plays a role in repairing double-strand DNA breaks, probably involving stabilizing or processing branched DNA or blocked replication forks.</text>
</comment>
<dbReference type="Pfam" id="PF13481">
    <property type="entry name" value="AAA_25"/>
    <property type="match status" value="1"/>
</dbReference>
<dbReference type="InterPro" id="IPR041166">
    <property type="entry name" value="Rubredoxin_2"/>
</dbReference>
<dbReference type="InterPro" id="IPR020568">
    <property type="entry name" value="Ribosomal_Su5_D2-typ_SF"/>
</dbReference>
<evidence type="ECO:0000256" key="1">
    <source>
        <dbReference type="ARBA" id="ARBA00022723"/>
    </source>
</evidence>
<keyword evidence="8 11" id="KW-0346">Stress response</keyword>
<evidence type="ECO:0000313" key="16">
    <source>
        <dbReference type="Proteomes" id="UP000724149"/>
    </source>
</evidence>
<evidence type="ECO:0000256" key="7">
    <source>
        <dbReference type="ARBA" id="ARBA00022840"/>
    </source>
</evidence>
<dbReference type="PRINTS" id="PR01874">
    <property type="entry name" value="DNAREPAIRADA"/>
</dbReference>
<evidence type="ECO:0000256" key="12">
    <source>
        <dbReference type="NCBIfam" id="TIGR00416"/>
    </source>
</evidence>
<evidence type="ECO:0000256" key="3">
    <source>
        <dbReference type="ARBA" id="ARBA00022763"/>
    </source>
</evidence>
<dbReference type="InterPro" id="IPR020588">
    <property type="entry name" value="RecA_ATP-bd"/>
</dbReference>
<dbReference type="HAMAP" id="MF_01498">
    <property type="entry name" value="RadA_bact"/>
    <property type="match status" value="1"/>
</dbReference>
<dbReference type="PROSITE" id="PS50162">
    <property type="entry name" value="RECA_2"/>
    <property type="match status" value="1"/>
</dbReference>
<evidence type="ECO:0000256" key="10">
    <source>
        <dbReference type="ARBA" id="ARBA00023204"/>
    </source>
</evidence>
<feature type="region of interest" description="Lon-protease-like" evidence="11">
    <location>
        <begin position="353"/>
        <end position="462"/>
    </location>
</feature>
<keyword evidence="4 13" id="KW-0863">Zinc-finger</keyword>
<feature type="short sequence motif" description="RadA KNRFG motif" evidence="11">
    <location>
        <begin position="254"/>
        <end position="258"/>
    </location>
</feature>
<evidence type="ECO:0000256" key="6">
    <source>
        <dbReference type="ARBA" id="ARBA00022833"/>
    </source>
</evidence>
<dbReference type="CDD" id="cd01121">
    <property type="entry name" value="RadA_SMS_N"/>
    <property type="match status" value="1"/>
</dbReference>
<reference evidence="15 16" key="1">
    <citation type="journal article" date="2021" name="Sci. Rep.">
        <title>The distribution of antibiotic resistance genes in chicken gut microbiota commensals.</title>
        <authorList>
            <person name="Juricova H."/>
            <person name="Matiasovicova J."/>
            <person name="Kubasova T."/>
            <person name="Cejkova D."/>
            <person name="Rychlik I."/>
        </authorList>
    </citation>
    <scope>NUCLEOTIDE SEQUENCE [LARGE SCALE GENOMIC DNA]</scope>
    <source>
        <strain evidence="15 16">An564</strain>
    </source>
</reference>
<evidence type="ECO:0000256" key="9">
    <source>
        <dbReference type="ARBA" id="ARBA00023125"/>
    </source>
</evidence>
<evidence type="ECO:0000256" key="4">
    <source>
        <dbReference type="ARBA" id="ARBA00022771"/>
    </source>
</evidence>